<reference evidence="2 3" key="1">
    <citation type="submission" date="2019-07" db="EMBL/GenBank/DDBJ databases">
        <title>New species of Amycolatopsis and Streptomyces.</title>
        <authorList>
            <person name="Duangmal K."/>
            <person name="Teo W.F.A."/>
            <person name="Lipun K."/>
        </authorList>
    </citation>
    <scope>NUCLEOTIDE SEQUENCE [LARGE SCALE GENOMIC DNA]</scope>
    <source>
        <strain evidence="2 3">TISTR 2346</strain>
    </source>
</reference>
<protein>
    <submittedName>
        <fullName evidence="2">Uncharacterized protein</fullName>
    </submittedName>
</protein>
<name>A0A5N8WKH2_9ACTN</name>
<feature type="compositionally biased region" description="Basic residues" evidence="1">
    <location>
        <begin position="69"/>
        <end position="87"/>
    </location>
</feature>
<dbReference type="Proteomes" id="UP000326979">
    <property type="component" value="Unassembled WGS sequence"/>
</dbReference>
<dbReference type="AlphaFoldDB" id="A0A5N8WKH2"/>
<gene>
    <name evidence="2" type="ORF">FNH04_44730</name>
</gene>
<evidence type="ECO:0000313" key="3">
    <source>
        <dbReference type="Proteomes" id="UP000326979"/>
    </source>
</evidence>
<sequence length="87" mass="8747">MARLPLTNRTALVLLLAVLAGVGAGTLATLAGDGPARSALCGLAAAGGAVQVFDLLITQGRHGDPSAVRRTRSSARRTRSKARGGRG</sequence>
<evidence type="ECO:0000313" key="2">
    <source>
        <dbReference type="EMBL" id="MPY46755.1"/>
    </source>
</evidence>
<comment type="caution">
    <text evidence="2">The sequence shown here is derived from an EMBL/GenBank/DDBJ whole genome shotgun (WGS) entry which is preliminary data.</text>
</comment>
<organism evidence="2 3">
    <name type="scientific">Streptomyces phyllanthi</name>
    <dbReference type="NCBI Taxonomy" id="1803180"/>
    <lineage>
        <taxon>Bacteria</taxon>
        <taxon>Bacillati</taxon>
        <taxon>Actinomycetota</taxon>
        <taxon>Actinomycetes</taxon>
        <taxon>Kitasatosporales</taxon>
        <taxon>Streptomycetaceae</taxon>
        <taxon>Streptomyces</taxon>
    </lineage>
</organism>
<dbReference type="RefSeq" id="WP_152791951.1">
    <property type="nucleotide sequence ID" value="NZ_BAABEQ010000196.1"/>
</dbReference>
<keyword evidence="3" id="KW-1185">Reference proteome</keyword>
<proteinExistence type="predicted"/>
<accession>A0A5N8WKH2</accession>
<dbReference type="EMBL" id="VJZE01000776">
    <property type="protein sequence ID" value="MPY46755.1"/>
    <property type="molecule type" value="Genomic_DNA"/>
</dbReference>
<feature type="region of interest" description="Disordered" evidence="1">
    <location>
        <begin position="62"/>
        <end position="87"/>
    </location>
</feature>
<evidence type="ECO:0000256" key="1">
    <source>
        <dbReference type="SAM" id="MobiDB-lite"/>
    </source>
</evidence>